<evidence type="ECO:0000313" key="1">
    <source>
        <dbReference type="EMBL" id="KAI9904239.1"/>
    </source>
</evidence>
<evidence type="ECO:0000313" key="2">
    <source>
        <dbReference type="Proteomes" id="UP001163324"/>
    </source>
</evidence>
<organism evidence="1 2">
    <name type="scientific">Trichothecium roseum</name>
    <dbReference type="NCBI Taxonomy" id="47278"/>
    <lineage>
        <taxon>Eukaryota</taxon>
        <taxon>Fungi</taxon>
        <taxon>Dikarya</taxon>
        <taxon>Ascomycota</taxon>
        <taxon>Pezizomycotina</taxon>
        <taxon>Sordariomycetes</taxon>
        <taxon>Hypocreomycetidae</taxon>
        <taxon>Hypocreales</taxon>
        <taxon>Hypocreales incertae sedis</taxon>
        <taxon>Trichothecium</taxon>
    </lineage>
</organism>
<dbReference type="Proteomes" id="UP001163324">
    <property type="component" value="Chromosome 1"/>
</dbReference>
<name>A0ACC0VCV5_9HYPO</name>
<reference evidence="1" key="1">
    <citation type="submission" date="2022-10" db="EMBL/GenBank/DDBJ databases">
        <title>Complete Genome of Trichothecium roseum strain YXFP-22015, a Plant Pathogen Isolated from Citrus.</title>
        <authorList>
            <person name="Wang Y."/>
            <person name="Zhu L."/>
        </authorList>
    </citation>
    <scope>NUCLEOTIDE SEQUENCE</scope>
    <source>
        <strain evidence="1">YXFP-22015</strain>
    </source>
</reference>
<comment type="caution">
    <text evidence="1">The sequence shown here is derived from an EMBL/GenBank/DDBJ whole genome shotgun (WGS) entry which is preliminary data.</text>
</comment>
<sequence>MAASDNDVAVETPVMERSESQEEVPRPGTPSKEASANEETKLPTTPSRLKDKPLPKDPPVTPRIKKKVPWKGKNIMVLLPRDDERGLPGKAPKPLRQHEIERMFASWEELGYPVSGFDLLPDDHHPTGLDDSQSRDEWPAQADMNRERVEQSYQVTLPDLNAWGDYVKELQEAKLRALGVFQVEEEPPAPPSPPMTNPSRQPSAQLPSLPFSPPLPTSSASSNVQGFPFNYGPPAAQSPGIPAVASPISFNGAPGKFNSRQSISFPSSNSPFQMGQQPQWIPGMQRSDSPSMANLNGMMSPQSPFGMEGMLPTGSPAFNMPHQRHQSLQYPMLPHQQLQQQQYARASPRLQEVREDEEEEYAHSPSKTPEPQAPNPDNLQAEIDDAEYHLEESMRNQLEHEDYNPQVGATQFANGHQPSESVHERFANNQEQPPVLHHPRPHSRGHSLSQNFFRDHNQAQGSGDDQNLKGFVGLNEIPEGHRGDESYEIETNPSNLGTPIQNFQIPAYGHQHASSSNSNPWNESTAHGRQPSHESKPSLSKLNVQAPEFKFNPTSTFTPGALSFSSAAFQPASVFQATVEPTEARLPEPPSEEPSFVSGPHDKLEQLGDEVHEFTGSANKDNSPSFAPAKSIFSFSTTGPAFRPDAPAFTPFQSSDDKQPVLGHGNNRDSIFGNIRIKTSDVVKPAKKSKAIPIIRPATGAAGNSPQATESEDPNEHRIDNDRVKRVRNQAPDADDVPLFAEQPSEPLESQVPEMPEQAYEEENTLPVDTSMSSAITSDQVDTKATTAAPSESSPVEIANNQWRPSEFDSKYEAKNFSEAQPFRDFEYVRGHKKSLSVEFDSKYEHGHKKSLSAAAPTFTPGAASFGSAKDAPNAEEATPTPADRSAETTEPEPEVDVLAASPPAPPSVPSESASEAETIQKKSSQGLGASRFASPPPKPKGLAASRFAAEPSPEPVTMSVEQESEPLAEAKASAAENTHTSSEEAQPVDEPTLADIDAVMEQLQKDPSKGVNRAVEQNVIKPGPLTDVKEFSAYQLEPPLTDRYARNSTPRSFAGSAAPPVLEDPFRDPAISPRTPNAVMGDTNSAIISDWEGAFSEDEHAKLHNRAQFFDSRVNEVVGNLLASRLGPLEKSLVSIHETLALKSSRAASPSRRDMRSASGENQQSDADDEDEEPGYHRSMSPRRDRKLEQIRAAVLDGFAAHQRAQPAMSATEKLMNAELLNSIEELKEQFASQQKVAQDDAEKRVSQEKAEPYGEDLKELIEAAVLKSIPAAPSADEQLLKKMEEMQNKMDDLQDRLHSEQDKVEKEISARRAAEDSAAELNRHLQAAETRVEVEVINRTVFDQRVTDLEERLRHQEHETESEVNNRRAAEDKLAENQRLLKVTMEEEHRLHEAVEERDQKLRQMEQANGKASMKMALLEAAQNNSTQSQSEMTNKLNVLETDLRNVRQDNNHWRSEAERADEAARRNAGERDHAVEENKHLHKSLTTLTTQLEENERLRESWRAKFMSLQNDMSRAAREIAEDNAHRIKKDQAMFARQEVLDARLQAEAKTRERLEVEMERLQMNERSGMRAANECKRLEGILGDLRTENHKLQQRATEAQREFEEARESGAIEVKRTRMAMQNEIDAANHQVNTVRIELEEQVSRLRSELENVKMDADTAKERSEMLLEDAQTSKAAELDDLRAKHQNELEDLQARWERQRTTSSEDAHKSEQNLLERLSLSSSRMEHLQDRVYHLEEKLEISRQAAAAAAAAAKSAGVDAGPAAETIAQSRSTENRAEVPEKISPQALRESIMVLQEQLQAREQRIEELEQTNASLDPDAATKITKRDDEITWLRELLSVRHGELQDVIASLQKESFDRGRVRNAVIRLKANMQMEQQERERAMNGGGAGLNLPNLAQTIQSASPRVAQAVGPLAAAWGNWRRGTSGSVSSNTSKANTPTVSETPSKSNQPQQNSPLGGLMTPPASNVRQYPIDNRPQPTAFSNTGRRYPSHGSTGSSSRPRGSSSISRQGETPQITEPFPAPQEQVVEEEEPMTPPMMHPHVYDDDAQPGDFDDDGFFEEED</sequence>
<protein>
    <submittedName>
        <fullName evidence="1">Uncharacterized protein</fullName>
    </submittedName>
</protein>
<keyword evidence="2" id="KW-1185">Reference proteome</keyword>
<proteinExistence type="predicted"/>
<accession>A0ACC0VCV5</accession>
<gene>
    <name evidence="1" type="ORF">N3K66_000768</name>
</gene>
<dbReference type="EMBL" id="CM047940">
    <property type="protein sequence ID" value="KAI9904239.1"/>
    <property type="molecule type" value="Genomic_DNA"/>
</dbReference>